<dbReference type="GO" id="GO:0003676">
    <property type="term" value="F:nucleic acid binding"/>
    <property type="evidence" value="ECO:0007669"/>
    <property type="project" value="InterPro"/>
</dbReference>
<dbReference type="GO" id="GO:0003964">
    <property type="term" value="F:RNA-directed DNA polymerase activity"/>
    <property type="evidence" value="ECO:0007669"/>
    <property type="project" value="UniProtKB-KW"/>
</dbReference>
<dbReference type="Proteomes" id="UP000683360">
    <property type="component" value="Unassembled WGS sequence"/>
</dbReference>
<dbReference type="Pfam" id="PF17917">
    <property type="entry name" value="RT_RNaseH"/>
    <property type="match status" value="1"/>
</dbReference>
<dbReference type="AlphaFoldDB" id="A0A8S3SHV7"/>
<dbReference type="InterPro" id="IPR050951">
    <property type="entry name" value="Retrovirus_Pol_polyprotein"/>
</dbReference>
<dbReference type="Gene3D" id="4.10.60.10">
    <property type="entry name" value="Zinc finger, CCHC-type"/>
    <property type="match status" value="1"/>
</dbReference>
<evidence type="ECO:0000256" key="1">
    <source>
        <dbReference type="ARBA" id="ARBA00022679"/>
    </source>
</evidence>
<keyword evidence="4" id="KW-0255">Endonuclease</keyword>
<dbReference type="Gene3D" id="3.10.10.10">
    <property type="entry name" value="HIV Type 1 Reverse Transcriptase, subunit A, domain 1"/>
    <property type="match status" value="1"/>
</dbReference>
<evidence type="ECO:0000256" key="5">
    <source>
        <dbReference type="ARBA" id="ARBA00022801"/>
    </source>
</evidence>
<dbReference type="PANTHER" id="PTHR37984">
    <property type="entry name" value="PROTEIN CBG26694"/>
    <property type="match status" value="1"/>
</dbReference>
<keyword evidence="10" id="KW-1185">Reference proteome</keyword>
<dbReference type="InterPro" id="IPR036875">
    <property type="entry name" value="Znf_CCHC_sf"/>
</dbReference>
<name>A0A8S3SHV7_MYTED</name>
<reference evidence="9" key="1">
    <citation type="submission" date="2021-03" db="EMBL/GenBank/DDBJ databases">
        <authorList>
            <person name="Bekaert M."/>
        </authorList>
    </citation>
    <scope>NUCLEOTIDE SEQUENCE</scope>
</reference>
<gene>
    <name evidence="9" type="ORF">MEDL_33177</name>
</gene>
<dbReference type="Pfam" id="PF00098">
    <property type="entry name" value="zf-CCHC"/>
    <property type="match status" value="1"/>
</dbReference>
<dbReference type="GO" id="GO:0016787">
    <property type="term" value="F:hydrolase activity"/>
    <property type="evidence" value="ECO:0007669"/>
    <property type="project" value="UniProtKB-KW"/>
</dbReference>
<evidence type="ECO:0000256" key="6">
    <source>
        <dbReference type="ARBA" id="ARBA00022918"/>
    </source>
</evidence>
<evidence type="ECO:0000259" key="8">
    <source>
        <dbReference type="PROSITE" id="PS50158"/>
    </source>
</evidence>
<dbReference type="GO" id="GO:0004519">
    <property type="term" value="F:endonuclease activity"/>
    <property type="evidence" value="ECO:0007669"/>
    <property type="project" value="UniProtKB-KW"/>
</dbReference>
<keyword evidence="7" id="KW-0862">Zinc</keyword>
<proteinExistence type="predicted"/>
<evidence type="ECO:0000313" key="9">
    <source>
        <dbReference type="EMBL" id="CAG2219657.1"/>
    </source>
</evidence>
<evidence type="ECO:0000256" key="2">
    <source>
        <dbReference type="ARBA" id="ARBA00022695"/>
    </source>
</evidence>
<dbReference type="CDD" id="cd09274">
    <property type="entry name" value="RNase_HI_RT_Ty3"/>
    <property type="match status" value="1"/>
</dbReference>
<dbReference type="FunFam" id="3.10.20.370:FF:000001">
    <property type="entry name" value="Retrovirus-related Pol polyprotein from transposon 17.6-like protein"/>
    <property type="match status" value="1"/>
</dbReference>
<dbReference type="InterPro" id="IPR043502">
    <property type="entry name" value="DNA/RNA_pol_sf"/>
</dbReference>
<comment type="caution">
    <text evidence="9">The sequence shown here is derived from an EMBL/GenBank/DDBJ whole genome shotgun (WGS) entry which is preliminary data.</text>
</comment>
<keyword evidence="6" id="KW-0695">RNA-directed DNA polymerase</keyword>
<dbReference type="InterPro" id="IPR001878">
    <property type="entry name" value="Znf_CCHC"/>
</dbReference>
<evidence type="ECO:0000256" key="7">
    <source>
        <dbReference type="PROSITE-ProRule" id="PRU00047"/>
    </source>
</evidence>
<dbReference type="SUPFAM" id="SSF56672">
    <property type="entry name" value="DNA/RNA polymerases"/>
    <property type="match status" value="1"/>
</dbReference>
<dbReference type="PROSITE" id="PS50158">
    <property type="entry name" value="ZF_CCHC"/>
    <property type="match status" value="1"/>
</dbReference>
<evidence type="ECO:0000313" key="10">
    <source>
        <dbReference type="Proteomes" id="UP000683360"/>
    </source>
</evidence>
<keyword evidence="5" id="KW-0378">Hydrolase</keyword>
<dbReference type="PANTHER" id="PTHR37984:SF5">
    <property type="entry name" value="PROTEIN NYNRIN-LIKE"/>
    <property type="match status" value="1"/>
</dbReference>
<dbReference type="OrthoDB" id="6139006at2759"/>
<dbReference type="CDD" id="cd01647">
    <property type="entry name" value="RT_LTR"/>
    <property type="match status" value="1"/>
</dbReference>
<keyword evidence="2" id="KW-0548">Nucleotidyltransferase</keyword>
<keyword evidence="7" id="KW-0479">Metal-binding</keyword>
<organism evidence="9 10">
    <name type="scientific">Mytilus edulis</name>
    <name type="common">Blue mussel</name>
    <dbReference type="NCBI Taxonomy" id="6550"/>
    <lineage>
        <taxon>Eukaryota</taxon>
        <taxon>Metazoa</taxon>
        <taxon>Spiralia</taxon>
        <taxon>Lophotrochozoa</taxon>
        <taxon>Mollusca</taxon>
        <taxon>Bivalvia</taxon>
        <taxon>Autobranchia</taxon>
        <taxon>Pteriomorphia</taxon>
        <taxon>Mytilida</taxon>
        <taxon>Mytiloidea</taxon>
        <taxon>Mytilidae</taxon>
        <taxon>Mytilinae</taxon>
        <taxon>Mytilus</taxon>
    </lineage>
</organism>
<sequence>MKAYELATSLRGVAQGIVTDIEPAKRLNYDYLVSALTSRFEPANQVNMYKVQMNSIYRKPSQTLPEMAQEIRRVTRQAYPTAPIEIRDQLAKDCFVRAINDPKIQLSIFQREPKTIDDCVRFGLEYEAFTVDQKRLNNAKPATRMLSENDDSAEYDVVTRLAKISEQMEKLTNKESQNFSRMTCFYCGNKGHIKKECRKFEWDKRHNCVKRLKNRLYKRESNEFNEPRSEKLRRLSSSSCDEVKELPSLLQDLKLRSSELLNEGQIDQLESLLKRHNQTFSKNKDDLGRATAIKHKIDTGNAKPVKQPPRRLPLTKRDEVDKEIQRLLDGKIIEPSKSPWASCIVPVTKKDGSTRICIDFRPINSLTIKDSYPLCRIDDSLDALRGSKWLSVLDLSSYPDMTKQFILDTDASGFGIGAVLSQIHEGKEVVVAYYSKSLSKAQRQYCVIRRELLAVILSIKHFHHYLYGTHFKVRTDHGALTWLDLIITTDLNGPMWLYTM</sequence>
<dbReference type="Gene3D" id="3.10.20.370">
    <property type="match status" value="1"/>
</dbReference>
<dbReference type="GO" id="GO:0008270">
    <property type="term" value="F:zinc ion binding"/>
    <property type="evidence" value="ECO:0007669"/>
    <property type="project" value="UniProtKB-KW"/>
</dbReference>
<evidence type="ECO:0000256" key="3">
    <source>
        <dbReference type="ARBA" id="ARBA00022722"/>
    </source>
</evidence>
<protein>
    <recommendedName>
        <fullName evidence="8">CCHC-type domain-containing protein</fullName>
    </recommendedName>
</protein>
<dbReference type="SUPFAM" id="SSF57756">
    <property type="entry name" value="Retrovirus zinc finger-like domains"/>
    <property type="match status" value="1"/>
</dbReference>
<keyword evidence="7" id="KW-0863">Zinc-finger</keyword>
<keyword evidence="3" id="KW-0540">Nuclease</keyword>
<dbReference type="InterPro" id="IPR041373">
    <property type="entry name" value="RT_RNaseH"/>
</dbReference>
<dbReference type="SMART" id="SM00343">
    <property type="entry name" value="ZnF_C2HC"/>
    <property type="match status" value="1"/>
</dbReference>
<evidence type="ECO:0000256" key="4">
    <source>
        <dbReference type="ARBA" id="ARBA00022759"/>
    </source>
</evidence>
<feature type="domain" description="CCHC-type" evidence="8">
    <location>
        <begin position="184"/>
        <end position="199"/>
    </location>
</feature>
<dbReference type="EMBL" id="CAJPWZ010001637">
    <property type="protein sequence ID" value="CAG2219657.1"/>
    <property type="molecule type" value="Genomic_DNA"/>
</dbReference>
<accession>A0A8S3SHV7</accession>
<keyword evidence="1" id="KW-0808">Transferase</keyword>